<dbReference type="GO" id="GO:0016020">
    <property type="term" value="C:membrane"/>
    <property type="evidence" value="ECO:0007669"/>
    <property type="project" value="UniProtKB-SubCell"/>
</dbReference>
<evidence type="ECO:0000259" key="11">
    <source>
        <dbReference type="SMART" id="SM00409"/>
    </source>
</evidence>
<dbReference type="GO" id="GO:0098632">
    <property type="term" value="F:cell-cell adhesion mediator activity"/>
    <property type="evidence" value="ECO:0007669"/>
    <property type="project" value="InterPro"/>
</dbReference>
<gene>
    <name evidence="12" type="ORF">CIB84_009766</name>
</gene>
<dbReference type="GO" id="GO:0009986">
    <property type="term" value="C:cell surface"/>
    <property type="evidence" value="ECO:0007669"/>
    <property type="project" value="TreeGrafter"/>
</dbReference>
<dbReference type="InterPro" id="IPR003599">
    <property type="entry name" value="Ig_sub"/>
</dbReference>
<evidence type="ECO:0000256" key="3">
    <source>
        <dbReference type="ARBA" id="ARBA00022729"/>
    </source>
</evidence>
<dbReference type="GO" id="GO:0043025">
    <property type="term" value="C:neuronal cell body"/>
    <property type="evidence" value="ECO:0007669"/>
    <property type="project" value="TreeGrafter"/>
</dbReference>
<evidence type="ECO:0000256" key="8">
    <source>
        <dbReference type="ARBA" id="ARBA00023319"/>
    </source>
</evidence>
<protein>
    <recommendedName>
        <fullName evidence="11">Immunoglobulin domain-containing protein</fullName>
    </recommendedName>
</protein>
<evidence type="ECO:0000256" key="7">
    <source>
        <dbReference type="ARBA" id="ARBA00023180"/>
    </source>
</evidence>
<keyword evidence="6" id="KW-1015">Disulfide bond</keyword>
<dbReference type="InterPro" id="IPR013106">
    <property type="entry name" value="Ig_V-set"/>
</dbReference>
<keyword evidence="2 10" id="KW-0812">Transmembrane</keyword>
<evidence type="ECO:0000313" key="13">
    <source>
        <dbReference type="Proteomes" id="UP000237246"/>
    </source>
</evidence>
<evidence type="ECO:0000256" key="9">
    <source>
        <dbReference type="SAM" id="MobiDB-lite"/>
    </source>
</evidence>
<dbReference type="EMBL" id="PPHD01028440">
    <property type="protein sequence ID" value="POI26483.1"/>
    <property type="molecule type" value="Genomic_DNA"/>
</dbReference>
<evidence type="ECO:0000256" key="2">
    <source>
        <dbReference type="ARBA" id="ARBA00022692"/>
    </source>
</evidence>
<feature type="domain" description="Immunoglobulin" evidence="11">
    <location>
        <begin position="79"/>
        <end position="184"/>
    </location>
</feature>
<feature type="region of interest" description="Disordered" evidence="9">
    <location>
        <begin position="217"/>
        <end position="287"/>
    </location>
</feature>
<evidence type="ECO:0000256" key="10">
    <source>
        <dbReference type="SAM" id="Phobius"/>
    </source>
</evidence>
<evidence type="ECO:0000256" key="5">
    <source>
        <dbReference type="ARBA" id="ARBA00023136"/>
    </source>
</evidence>
<organism evidence="12 13">
    <name type="scientific">Bambusicola thoracicus</name>
    <name type="common">Chinese bamboo-partridge</name>
    <name type="synonym">Perdix thoracica</name>
    <dbReference type="NCBI Taxonomy" id="9083"/>
    <lineage>
        <taxon>Eukaryota</taxon>
        <taxon>Metazoa</taxon>
        <taxon>Chordata</taxon>
        <taxon>Craniata</taxon>
        <taxon>Vertebrata</taxon>
        <taxon>Euteleostomi</taxon>
        <taxon>Archelosauria</taxon>
        <taxon>Archosauria</taxon>
        <taxon>Dinosauria</taxon>
        <taxon>Saurischia</taxon>
        <taxon>Theropoda</taxon>
        <taxon>Coelurosauria</taxon>
        <taxon>Aves</taxon>
        <taxon>Neognathae</taxon>
        <taxon>Galloanserae</taxon>
        <taxon>Galliformes</taxon>
        <taxon>Phasianidae</taxon>
        <taxon>Perdicinae</taxon>
        <taxon>Bambusicola</taxon>
    </lineage>
</organism>
<dbReference type="OrthoDB" id="9422141at2759"/>
<dbReference type="PANTHER" id="PTHR46841:SF10">
    <property type="entry name" value="CD200 MOLECULE LIKE 1-RELATED"/>
    <property type="match status" value="1"/>
</dbReference>
<sequence>MIDQVGETERKCLLIGLWETFEKKAPDSIQRKKWQVLGYTLSPTMLLLQTCWAGLCLLLLCQSCCLEAARGLKEAVKCESVTEATLGEEAKFSCDFLLPMDVFQVTWQKIIGSSFQNIATYSQTRGLRLIGSFRRKARFARAALNTSAITLQNLTLEDASCYRCIFNVFPHGSFSSKNLCLNIHSIQKKTGLVVVFIVATLAVLILLIMGLTNRKRRQLRKHRAHSTPEKEKGLQQDVSEQSKSLNTLKDQDSTYQNERQSPGSSLHKRLINPRRNMEEVKRRETWKRKKRLVFSEEADSQDSTSPNIPQRELTELSINELVCTPMKKNSETEACGESELCPAMATPLPSTGEQSAQQSPVSTRPEEH</sequence>
<dbReference type="SMART" id="SM00409">
    <property type="entry name" value="IG"/>
    <property type="match status" value="1"/>
</dbReference>
<comment type="subcellular location">
    <subcellularLocation>
        <location evidence="1">Membrane</location>
        <topology evidence="1">Single-pass membrane protein</topology>
    </subcellularLocation>
</comment>
<dbReference type="SUPFAM" id="SSF48726">
    <property type="entry name" value="Immunoglobulin"/>
    <property type="match status" value="1"/>
</dbReference>
<accession>A0A2P4SQV9</accession>
<dbReference type="Pfam" id="PF07686">
    <property type="entry name" value="V-set"/>
    <property type="match status" value="1"/>
</dbReference>
<dbReference type="GO" id="GO:0150079">
    <property type="term" value="P:negative regulation of neuroinflammatory response"/>
    <property type="evidence" value="ECO:0007669"/>
    <property type="project" value="TreeGrafter"/>
</dbReference>
<dbReference type="InterPro" id="IPR036179">
    <property type="entry name" value="Ig-like_dom_sf"/>
</dbReference>
<dbReference type="Gene3D" id="2.60.40.10">
    <property type="entry name" value="Immunoglobulins"/>
    <property type="match status" value="1"/>
</dbReference>
<evidence type="ECO:0000256" key="6">
    <source>
        <dbReference type="ARBA" id="ARBA00023157"/>
    </source>
</evidence>
<name>A0A2P4SQV9_BAMTH</name>
<dbReference type="GO" id="GO:0030424">
    <property type="term" value="C:axon"/>
    <property type="evidence" value="ECO:0007669"/>
    <property type="project" value="TreeGrafter"/>
</dbReference>
<proteinExistence type="predicted"/>
<comment type="caution">
    <text evidence="12">The sequence shown here is derived from an EMBL/GenBank/DDBJ whole genome shotgun (WGS) entry which is preliminary data.</text>
</comment>
<evidence type="ECO:0000313" key="12">
    <source>
        <dbReference type="EMBL" id="POI26483.1"/>
    </source>
</evidence>
<feature type="transmembrane region" description="Helical" evidence="10">
    <location>
        <begin position="191"/>
        <end position="211"/>
    </location>
</feature>
<keyword evidence="4 10" id="KW-1133">Transmembrane helix</keyword>
<feature type="compositionally biased region" description="Polar residues" evidence="9">
    <location>
        <begin position="348"/>
        <end position="362"/>
    </location>
</feature>
<keyword evidence="13" id="KW-1185">Reference proteome</keyword>
<keyword evidence="8" id="KW-0393">Immunoglobulin domain</keyword>
<keyword evidence="7" id="KW-0325">Glycoprotein</keyword>
<evidence type="ECO:0000256" key="1">
    <source>
        <dbReference type="ARBA" id="ARBA00004167"/>
    </source>
</evidence>
<dbReference type="GO" id="GO:0034113">
    <property type="term" value="P:heterotypic cell-cell adhesion"/>
    <property type="evidence" value="ECO:0007669"/>
    <property type="project" value="TreeGrafter"/>
</dbReference>
<dbReference type="InterPro" id="IPR013783">
    <property type="entry name" value="Ig-like_fold"/>
</dbReference>
<evidence type="ECO:0000256" key="4">
    <source>
        <dbReference type="ARBA" id="ARBA00022989"/>
    </source>
</evidence>
<dbReference type="PANTHER" id="PTHR46841">
    <property type="entry name" value="OX-2 MEMBRANE GLYCOPROTEIN"/>
    <property type="match status" value="1"/>
</dbReference>
<feature type="compositionally biased region" description="Polar residues" evidence="9">
    <location>
        <begin position="236"/>
        <end position="264"/>
    </location>
</feature>
<dbReference type="AlphaFoldDB" id="A0A2P4SQV9"/>
<dbReference type="Proteomes" id="UP000237246">
    <property type="component" value="Unassembled WGS sequence"/>
</dbReference>
<keyword evidence="3" id="KW-0732">Signal</keyword>
<keyword evidence="5 10" id="KW-0472">Membrane</keyword>
<reference evidence="12 13" key="1">
    <citation type="submission" date="2018-01" db="EMBL/GenBank/DDBJ databases">
        <title>Comparison of the Chinese Bamboo Partridge and Red Junglefowl genome sequences highlights the importance of demography in genome evolution.</title>
        <authorList>
            <person name="Tiley G.P."/>
            <person name="Kimball R.T."/>
            <person name="Braun E.L."/>
            <person name="Burleigh J.G."/>
        </authorList>
    </citation>
    <scope>NUCLEOTIDE SEQUENCE [LARGE SCALE GENOMIC DNA]</scope>
    <source>
        <strain evidence="12">RTK389</strain>
        <tissue evidence="12">Blood</tissue>
    </source>
</reference>
<dbReference type="InterPro" id="IPR047164">
    <property type="entry name" value="OX2G-like"/>
</dbReference>
<feature type="region of interest" description="Disordered" evidence="9">
    <location>
        <begin position="332"/>
        <end position="368"/>
    </location>
</feature>